<feature type="compositionally biased region" description="Basic and acidic residues" evidence="1">
    <location>
        <begin position="224"/>
        <end position="236"/>
    </location>
</feature>
<comment type="caution">
    <text evidence="2">The sequence shown here is derived from an EMBL/GenBank/DDBJ whole genome shotgun (WGS) entry which is preliminary data.</text>
</comment>
<dbReference type="AlphaFoldDB" id="A0A8H3TSS0"/>
<evidence type="ECO:0000313" key="2">
    <source>
        <dbReference type="EMBL" id="GHJ86497.1"/>
    </source>
</evidence>
<dbReference type="OrthoDB" id="2594741at2759"/>
<sequence length="253" mass="28579">MWNEGIANLVFLACELFLPKDLFRCVTTDDATGKEVEHKGPLIFYGAPLERNYLIAAIVSISAGVFFTNKQISSHQQHTLHKLTAKMNDCPRAERTTERRRLSEIIALCRQGSQMARESMSDYIAEVVQLRRIAVKGKTKESKQGIPLQLHPLLAFFIQRNGSFAHKGAQPENRLIDVSDNRSHHLPWPFAWGWYFFCKGESVPNSERRQSLKNPFGSRGAPSTEHRYYSLSDIERSGTVSELGSPEDDSAQG</sequence>
<name>A0A8H3TSS0_9TREE</name>
<gene>
    <name evidence="2" type="ORF">NliqN6_2899</name>
</gene>
<protein>
    <submittedName>
        <fullName evidence="2">Uncharacterized protein</fullName>
    </submittedName>
</protein>
<keyword evidence="3" id="KW-1185">Reference proteome</keyword>
<dbReference type="EMBL" id="BLZA01000018">
    <property type="protein sequence ID" value="GHJ86497.1"/>
    <property type="molecule type" value="Genomic_DNA"/>
</dbReference>
<evidence type="ECO:0000256" key="1">
    <source>
        <dbReference type="SAM" id="MobiDB-lite"/>
    </source>
</evidence>
<evidence type="ECO:0000313" key="3">
    <source>
        <dbReference type="Proteomes" id="UP000620104"/>
    </source>
</evidence>
<dbReference type="Proteomes" id="UP000620104">
    <property type="component" value="Unassembled WGS sequence"/>
</dbReference>
<accession>A0A8H3TSS0</accession>
<organism evidence="2 3">
    <name type="scientific">Naganishia liquefaciens</name>
    <dbReference type="NCBI Taxonomy" id="104408"/>
    <lineage>
        <taxon>Eukaryota</taxon>
        <taxon>Fungi</taxon>
        <taxon>Dikarya</taxon>
        <taxon>Basidiomycota</taxon>
        <taxon>Agaricomycotina</taxon>
        <taxon>Tremellomycetes</taxon>
        <taxon>Filobasidiales</taxon>
        <taxon>Filobasidiaceae</taxon>
        <taxon>Naganishia</taxon>
    </lineage>
</organism>
<feature type="region of interest" description="Disordered" evidence="1">
    <location>
        <begin position="206"/>
        <end position="253"/>
    </location>
</feature>
<reference evidence="2" key="1">
    <citation type="submission" date="2020-07" db="EMBL/GenBank/DDBJ databases">
        <title>Draft Genome Sequence of a Deep-Sea Yeast, Naganishia (Cryptococcus) liquefaciens strain N6.</title>
        <authorList>
            <person name="Han Y.W."/>
            <person name="Kajitani R."/>
            <person name="Morimoto H."/>
            <person name="Parhat M."/>
            <person name="Tsubouchi H."/>
            <person name="Bakenova O."/>
            <person name="Ogata M."/>
            <person name="Argunhan B."/>
            <person name="Aoki R."/>
            <person name="Kajiwara S."/>
            <person name="Itoh T."/>
            <person name="Iwasaki H."/>
        </authorList>
    </citation>
    <scope>NUCLEOTIDE SEQUENCE</scope>
    <source>
        <strain evidence="2">N6</strain>
    </source>
</reference>
<proteinExistence type="predicted"/>